<sequence>MKQIVYLLVGVVFGIIMYKSEAASWFRIYEMFRFESFHMYGIIGTALVFGLLFVFIIKRFRIKSFSGQSIYIQPKEKSFTRYIVGGILFGLGWALVGACPGPIFVLLGAGFLPVIIVLASAVLGTFVYGLLCDKLPH</sequence>
<dbReference type="EMBL" id="JPFK01000007">
    <property type="protein sequence ID" value="KFB00853.1"/>
    <property type="molecule type" value="Genomic_DNA"/>
</dbReference>
<dbReference type="InterPro" id="IPR046513">
    <property type="entry name" value="DUF6691"/>
</dbReference>
<accession>A0A084TJG7</accession>
<feature type="transmembrane region" description="Helical" evidence="1">
    <location>
        <begin position="102"/>
        <end position="131"/>
    </location>
</feature>
<keyword evidence="1" id="KW-0812">Transmembrane</keyword>
<dbReference type="AlphaFoldDB" id="A0A084TJG7"/>
<comment type="caution">
    <text evidence="2">The sequence shown here is derived from an EMBL/GenBank/DDBJ whole genome shotgun (WGS) entry which is preliminary data.</text>
</comment>
<keyword evidence="1" id="KW-1133">Transmembrane helix</keyword>
<feature type="transmembrane region" description="Helical" evidence="1">
    <location>
        <begin position="38"/>
        <end position="57"/>
    </location>
</feature>
<name>A0A084TJG7_9FLAO</name>
<dbReference type="Pfam" id="PF20398">
    <property type="entry name" value="DUF6691"/>
    <property type="match status" value="1"/>
</dbReference>
<evidence type="ECO:0000313" key="3">
    <source>
        <dbReference type="Proteomes" id="UP000028521"/>
    </source>
</evidence>
<feature type="transmembrane region" description="Helical" evidence="1">
    <location>
        <begin position="78"/>
        <end position="96"/>
    </location>
</feature>
<gene>
    <name evidence="2" type="ORF">IA57_10415</name>
</gene>
<reference evidence="2 3" key="1">
    <citation type="journal article" date="2014" name="Genome Announc.">
        <title>Draft Genome Sequence of the Algicidal Bacterium Mangrovimonas yunxiaonensis Strain LY01.</title>
        <authorList>
            <person name="Li Y."/>
            <person name="Zhu H."/>
            <person name="Li C."/>
            <person name="Zhang H."/>
            <person name="Chen Z."/>
            <person name="Zheng W."/>
            <person name="Xu H."/>
            <person name="Zheng T."/>
        </authorList>
    </citation>
    <scope>NUCLEOTIDE SEQUENCE [LARGE SCALE GENOMIC DNA]</scope>
    <source>
        <strain evidence="2 3">LY01</strain>
    </source>
</reference>
<proteinExistence type="predicted"/>
<protein>
    <submittedName>
        <fullName evidence="2">Transporter</fullName>
    </submittedName>
</protein>
<dbReference type="Proteomes" id="UP000028521">
    <property type="component" value="Unassembled WGS sequence"/>
</dbReference>
<dbReference type="OrthoDB" id="9790409at2"/>
<organism evidence="2 3">
    <name type="scientific">Mangrovimonas yunxiaonensis</name>
    <dbReference type="NCBI Taxonomy" id="1197477"/>
    <lineage>
        <taxon>Bacteria</taxon>
        <taxon>Pseudomonadati</taxon>
        <taxon>Bacteroidota</taxon>
        <taxon>Flavobacteriia</taxon>
        <taxon>Flavobacteriales</taxon>
        <taxon>Flavobacteriaceae</taxon>
        <taxon>Mangrovimonas</taxon>
    </lineage>
</organism>
<dbReference type="RefSeq" id="WP_036122775.1">
    <property type="nucleotide sequence ID" value="NZ_BMET01000004.1"/>
</dbReference>
<evidence type="ECO:0000313" key="2">
    <source>
        <dbReference type="EMBL" id="KFB00853.1"/>
    </source>
</evidence>
<keyword evidence="3" id="KW-1185">Reference proteome</keyword>
<keyword evidence="1" id="KW-0472">Membrane</keyword>
<dbReference type="eggNOG" id="COG2391">
    <property type="taxonomic scope" value="Bacteria"/>
</dbReference>
<dbReference type="STRING" id="1197477.IA57_10415"/>
<reference evidence="3" key="2">
    <citation type="submission" date="2014-07" db="EMBL/GenBank/DDBJ databases">
        <title>Genome sequence of Mangrovimonas yunxiaonensis.</title>
        <authorList>
            <person name="Li Y."/>
            <person name="Zheng T."/>
        </authorList>
    </citation>
    <scope>NUCLEOTIDE SEQUENCE [LARGE SCALE GENOMIC DNA]</scope>
    <source>
        <strain evidence="3">LY01</strain>
    </source>
</reference>
<evidence type="ECO:0000256" key="1">
    <source>
        <dbReference type="SAM" id="Phobius"/>
    </source>
</evidence>